<comment type="caution">
    <text evidence="2">The sequence shown here is derived from an EMBL/GenBank/DDBJ whole genome shotgun (WGS) entry which is preliminary data.</text>
</comment>
<gene>
    <name evidence="2" type="ORF">Gogos_018154</name>
</gene>
<dbReference type="EMBL" id="JABEZY010000002">
    <property type="protein sequence ID" value="MBA0734213.1"/>
    <property type="molecule type" value="Genomic_DNA"/>
</dbReference>
<dbReference type="OrthoDB" id="1000334at2759"/>
<feature type="region of interest" description="Disordered" evidence="1">
    <location>
        <begin position="1"/>
        <end position="23"/>
    </location>
</feature>
<organism evidence="2 3">
    <name type="scientific">Gossypium gossypioides</name>
    <name type="common">Mexican cotton</name>
    <name type="synonym">Selera gossypioides</name>
    <dbReference type="NCBI Taxonomy" id="34282"/>
    <lineage>
        <taxon>Eukaryota</taxon>
        <taxon>Viridiplantae</taxon>
        <taxon>Streptophyta</taxon>
        <taxon>Embryophyta</taxon>
        <taxon>Tracheophyta</taxon>
        <taxon>Spermatophyta</taxon>
        <taxon>Magnoliopsida</taxon>
        <taxon>eudicotyledons</taxon>
        <taxon>Gunneridae</taxon>
        <taxon>Pentapetalae</taxon>
        <taxon>rosids</taxon>
        <taxon>malvids</taxon>
        <taxon>Malvales</taxon>
        <taxon>Malvaceae</taxon>
        <taxon>Malvoideae</taxon>
        <taxon>Gossypium</taxon>
    </lineage>
</organism>
<accession>A0A7J9BD18</accession>
<evidence type="ECO:0000313" key="2">
    <source>
        <dbReference type="EMBL" id="MBA0734213.1"/>
    </source>
</evidence>
<protein>
    <submittedName>
        <fullName evidence="2">Uncharacterized protein</fullName>
    </submittedName>
</protein>
<keyword evidence="3" id="KW-1185">Reference proteome</keyword>
<name>A0A7J9BD18_GOSGO</name>
<dbReference type="Proteomes" id="UP000593579">
    <property type="component" value="Unassembled WGS sequence"/>
</dbReference>
<evidence type="ECO:0000313" key="3">
    <source>
        <dbReference type="Proteomes" id="UP000593579"/>
    </source>
</evidence>
<evidence type="ECO:0000256" key="1">
    <source>
        <dbReference type="SAM" id="MobiDB-lite"/>
    </source>
</evidence>
<reference evidence="2 3" key="1">
    <citation type="journal article" date="2019" name="Genome Biol. Evol.">
        <title>Insights into the evolution of the New World diploid cottons (Gossypium, subgenus Houzingenia) based on genome sequencing.</title>
        <authorList>
            <person name="Grover C.E."/>
            <person name="Arick M.A. 2nd"/>
            <person name="Thrash A."/>
            <person name="Conover J.L."/>
            <person name="Sanders W.S."/>
            <person name="Peterson D.G."/>
            <person name="Frelichowski J.E."/>
            <person name="Scheffler J.A."/>
            <person name="Scheffler B.E."/>
            <person name="Wendel J.F."/>
        </authorList>
    </citation>
    <scope>NUCLEOTIDE SEQUENCE [LARGE SCALE GENOMIC DNA]</scope>
    <source>
        <strain evidence="2">5</strain>
        <tissue evidence="2">Leaf</tissue>
    </source>
</reference>
<feature type="compositionally biased region" description="Low complexity" evidence="1">
    <location>
        <begin position="1"/>
        <end position="11"/>
    </location>
</feature>
<feature type="compositionally biased region" description="Basic and acidic residues" evidence="1">
    <location>
        <begin position="12"/>
        <end position="23"/>
    </location>
</feature>
<dbReference type="AlphaFoldDB" id="A0A7J9BD18"/>
<sequence length="317" mass="33506">MQNSNDGGASDSRSDGDQNTKKVRFKEGIDGEVATMVVDSYLSSNLSWKDELLGGRAVIFGMACNDPSEGSESDFELLEGDVSTTMINGIPAIVFSDTISQCGDGLDPAIETPGIHRSQRDLRANDEVKTRKEPLGSKFMALNTVGEMRNGNGEADEGISGGKDKEKVNKALGGNKAKIKEMPKEGLSFSKGAGCGGSEGLKSSMGPAKPTSLGSTMTVNLGRKSSGLLEKIMGKRPMLAVGLGQDSLAQDNLTGDGLDFEVDGQGDMDSGVRANINFRNFEENKAHYNPTFEELEGIGVLITDGVLDLGKHSAVIF</sequence>
<proteinExistence type="predicted"/>